<gene>
    <name evidence="4" type="ORF">IQ16_02648</name>
</gene>
<dbReference type="AlphaFoldDB" id="A0A562RU07"/>
<dbReference type="InterPro" id="IPR050639">
    <property type="entry name" value="SSR_resolvase"/>
</dbReference>
<keyword evidence="1" id="KW-0238">DNA-binding</keyword>
<dbReference type="Proteomes" id="UP000316291">
    <property type="component" value="Unassembled WGS sequence"/>
</dbReference>
<evidence type="ECO:0000256" key="2">
    <source>
        <dbReference type="ARBA" id="ARBA00023172"/>
    </source>
</evidence>
<keyword evidence="2" id="KW-0233">DNA recombination</keyword>
<dbReference type="PROSITE" id="PS51736">
    <property type="entry name" value="RECOMBINASES_3"/>
    <property type="match status" value="1"/>
</dbReference>
<organism evidence="4 5">
    <name type="scientific">Bradyrhizobium huanghuaihaiense</name>
    <dbReference type="NCBI Taxonomy" id="990078"/>
    <lineage>
        <taxon>Bacteria</taxon>
        <taxon>Pseudomonadati</taxon>
        <taxon>Pseudomonadota</taxon>
        <taxon>Alphaproteobacteria</taxon>
        <taxon>Hyphomicrobiales</taxon>
        <taxon>Nitrobacteraceae</taxon>
        <taxon>Bradyrhizobium</taxon>
    </lineage>
</organism>
<dbReference type="Gene3D" id="3.40.50.1390">
    <property type="entry name" value="Resolvase, N-terminal catalytic domain"/>
    <property type="match status" value="1"/>
</dbReference>
<evidence type="ECO:0000256" key="1">
    <source>
        <dbReference type="ARBA" id="ARBA00023125"/>
    </source>
</evidence>
<dbReference type="PANTHER" id="PTHR30461:SF2">
    <property type="entry name" value="SERINE RECOMBINASE PINE-RELATED"/>
    <property type="match status" value="1"/>
</dbReference>
<dbReference type="GO" id="GO:0003677">
    <property type="term" value="F:DNA binding"/>
    <property type="evidence" value="ECO:0007669"/>
    <property type="project" value="UniProtKB-KW"/>
</dbReference>
<dbReference type="PANTHER" id="PTHR30461">
    <property type="entry name" value="DNA-INVERTASE FROM LAMBDOID PROPHAGE"/>
    <property type="match status" value="1"/>
</dbReference>
<dbReference type="InterPro" id="IPR036162">
    <property type="entry name" value="Resolvase-like_N_sf"/>
</dbReference>
<protein>
    <submittedName>
        <fullName evidence="4">Resolvase-like protein</fullName>
    </submittedName>
</protein>
<dbReference type="RefSeq" id="WP_145831510.1">
    <property type="nucleotide sequence ID" value="NZ_VLLA01000005.1"/>
</dbReference>
<sequence length="261" mass="28748">MARDRHTARKPQRYIAYLRVSRESQGLHGLGIEAQRRSVREYLARVGATDALLAEYVEVESGKRDTRPELLRSFAHARNARATLIIAKLDRLSRDVHFLTGLERAGIEFIACDLPNANRLTITILAAVAEHERDMTAERTKAALAVARDRVARVGQRGHPEVRRLGNPNGAVHLQKYGNQAAVAALKSKADATALRLRDSLQAVVDAGAKSARSIAAGLNDRGVLTPRGALWDSKAVINLRRRLRSLEDGTTYTRDSASHL</sequence>
<dbReference type="SMART" id="SM00857">
    <property type="entry name" value="Resolvase"/>
    <property type="match status" value="1"/>
</dbReference>
<evidence type="ECO:0000313" key="5">
    <source>
        <dbReference type="Proteomes" id="UP000316291"/>
    </source>
</evidence>
<dbReference type="OrthoDB" id="2290206at2"/>
<proteinExistence type="predicted"/>
<dbReference type="SUPFAM" id="SSF53041">
    <property type="entry name" value="Resolvase-like"/>
    <property type="match status" value="1"/>
</dbReference>
<accession>A0A562RU07</accession>
<evidence type="ECO:0000259" key="3">
    <source>
        <dbReference type="PROSITE" id="PS51736"/>
    </source>
</evidence>
<dbReference type="EMBL" id="VLLA01000005">
    <property type="protein sequence ID" value="TWI71974.1"/>
    <property type="molecule type" value="Genomic_DNA"/>
</dbReference>
<dbReference type="InterPro" id="IPR006119">
    <property type="entry name" value="Resolv_N"/>
</dbReference>
<dbReference type="Pfam" id="PF00239">
    <property type="entry name" value="Resolvase"/>
    <property type="match status" value="1"/>
</dbReference>
<dbReference type="CDD" id="cd00338">
    <property type="entry name" value="Ser_Recombinase"/>
    <property type="match status" value="1"/>
</dbReference>
<keyword evidence="5" id="KW-1185">Reference proteome</keyword>
<dbReference type="GO" id="GO:0000150">
    <property type="term" value="F:DNA strand exchange activity"/>
    <property type="evidence" value="ECO:0007669"/>
    <property type="project" value="InterPro"/>
</dbReference>
<name>A0A562RU07_9BRAD</name>
<evidence type="ECO:0000313" key="4">
    <source>
        <dbReference type="EMBL" id="TWI71974.1"/>
    </source>
</evidence>
<comment type="caution">
    <text evidence="4">The sequence shown here is derived from an EMBL/GenBank/DDBJ whole genome shotgun (WGS) entry which is preliminary data.</text>
</comment>
<reference evidence="4 5" key="1">
    <citation type="journal article" date="2015" name="Stand. Genomic Sci.">
        <title>Genomic Encyclopedia of Bacterial and Archaeal Type Strains, Phase III: the genomes of soil and plant-associated and newly described type strains.</title>
        <authorList>
            <person name="Whitman W.B."/>
            <person name="Woyke T."/>
            <person name="Klenk H.P."/>
            <person name="Zhou Y."/>
            <person name="Lilburn T.G."/>
            <person name="Beck B.J."/>
            <person name="De Vos P."/>
            <person name="Vandamme P."/>
            <person name="Eisen J.A."/>
            <person name="Garrity G."/>
            <person name="Hugenholtz P."/>
            <person name="Kyrpides N.C."/>
        </authorList>
    </citation>
    <scope>NUCLEOTIDE SEQUENCE [LARGE SCALE GENOMIC DNA]</scope>
    <source>
        <strain evidence="4 5">CGMCC 1.10948</strain>
    </source>
</reference>
<feature type="domain" description="Resolvase/invertase-type recombinase catalytic" evidence="3">
    <location>
        <begin position="13"/>
        <end position="151"/>
    </location>
</feature>